<protein>
    <recommendedName>
        <fullName evidence="3">HEAT repeat domain-containing protein</fullName>
    </recommendedName>
</protein>
<dbReference type="AlphaFoldDB" id="W3XM06"/>
<dbReference type="EMBL" id="KI912109">
    <property type="protein sequence ID" value="ETS86517.1"/>
    <property type="molecule type" value="Genomic_DNA"/>
</dbReference>
<dbReference type="InParanoid" id="W3XM06"/>
<evidence type="ECO:0000313" key="2">
    <source>
        <dbReference type="Proteomes" id="UP000030651"/>
    </source>
</evidence>
<dbReference type="KEGG" id="pfy:PFICI_00345"/>
<dbReference type="InterPro" id="IPR011989">
    <property type="entry name" value="ARM-like"/>
</dbReference>
<dbReference type="Pfam" id="PF13646">
    <property type="entry name" value="HEAT_2"/>
    <property type="match status" value="1"/>
</dbReference>
<proteinExistence type="predicted"/>
<dbReference type="OrthoDB" id="7464126at2759"/>
<gene>
    <name evidence="1" type="ORF">PFICI_00345</name>
</gene>
<dbReference type="GeneID" id="19265358"/>
<accession>W3XM06</accession>
<sequence length="193" mass="21749">MARLEVEDENYAVCRQAIGVLQHQTILSKEVTKMITQLEKFTSRVQPDIISIFRVRSDLPEDVIRGLKDLVNHKSLEVREIAAWTLRQQPILPRDVLEAVIRQLEDRDEAKIRAAVGIMDRGRTLDGELIDLIIDCSRDKYPSTRKAAVDVLGRQQDLLPAAVDALKALVEDTDVNVGDAAIEVLKKHRIPLA</sequence>
<name>W3XM06_PESFW</name>
<dbReference type="SUPFAM" id="SSF48371">
    <property type="entry name" value="ARM repeat"/>
    <property type="match status" value="1"/>
</dbReference>
<organism evidence="1 2">
    <name type="scientific">Pestalotiopsis fici (strain W106-1 / CGMCC3.15140)</name>
    <dbReference type="NCBI Taxonomy" id="1229662"/>
    <lineage>
        <taxon>Eukaryota</taxon>
        <taxon>Fungi</taxon>
        <taxon>Dikarya</taxon>
        <taxon>Ascomycota</taxon>
        <taxon>Pezizomycotina</taxon>
        <taxon>Sordariomycetes</taxon>
        <taxon>Xylariomycetidae</taxon>
        <taxon>Amphisphaeriales</taxon>
        <taxon>Sporocadaceae</taxon>
        <taxon>Pestalotiopsis</taxon>
    </lineage>
</organism>
<dbReference type="RefSeq" id="XP_007827117.1">
    <property type="nucleotide sequence ID" value="XM_007828926.1"/>
</dbReference>
<dbReference type="InterPro" id="IPR016024">
    <property type="entry name" value="ARM-type_fold"/>
</dbReference>
<reference evidence="2" key="1">
    <citation type="journal article" date="2015" name="BMC Genomics">
        <title>Genomic and transcriptomic analysis of the endophytic fungus Pestalotiopsis fici reveals its lifestyle and high potential for synthesis of natural products.</title>
        <authorList>
            <person name="Wang X."/>
            <person name="Zhang X."/>
            <person name="Liu L."/>
            <person name="Xiang M."/>
            <person name="Wang W."/>
            <person name="Sun X."/>
            <person name="Che Y."/>
            <person name="Guo L."/>
            <person name="Liu G."/>
            <person name="Guo L."/>
            <person name="Wang C."/>
            <person name="Yin W.B."/>
            <person name="Stadler M."/>
            <person name="Zhang X."/>
            <person name="Liu X."/>
        </authorList>
    </citation>
    <scope>NUCLEOTIDE SEQUENCE [LARGE SCALE GENOMIC DNA]</scope>
    <source>
        <strain evidence="2">W106-1 / CGMCC3.15140</strain>
    </source>
</reference>
<evidence type="ECO:0008006" key="3">
    <source>
        <dbReference type="Google" id="ProtNLM"/>
    </source>
</evidence>
<evidence type="ECO:0000313" key="1">
    <source>
        <dbReference type="EMBL" id="ETS86517.1"/>
    </source>
</evidence>
<dbReference type="Proteomes" id="UP000030651">
    <property type="component" value="Unassembled WGS sequence"/>
</dbReference>
<dbReference type="Gene3D" id="1.25.10.10">
    <property type="entry name" value="Leucine-rich Repeat Variant"/>
    <property type="match status" value="1"/>
</dbReference>
<dbReference type="HOGENOM" id="CLU_1409236_0_0_1"/>
<keyword evidence="2" id="KW-1185">Reference proteome</keyword>